<dbReference type="EMBL" id="BSPB01000005">
    <property type="protein sequence ID" value="GLS13604.1"/>
    <property type="molecule type" value="Genomic_DNA"/>
</dbReference>
<dbReference type="RefSeq" id="WP_284306951.1">
    <property type="nucleotide sequence ID" value="NZ_BSPB01000005.1"/>
</dbReference>
<comment type="caution">
    <text evidence="1">The sequence shown here is derived from an EMBL/GenBank/DDBJ whole genome shotgun (WGS) entry which is preliminary data.</text>
</comment>
<reference evidence="2" key="1">
    <citation type="journal article" date="2019" name="Int. J. Syst. Evol. Microbiol.">
        <title>The Global Catalogue of Microorganisms (GCM) 10K type strain sequencing project: providing services to taxonomists for standard genome sequencing and annotation.</title>
        <authorList>
            <consortium name="The Broad Institute Genomics Platform"/>
            <consortium name="The Broad Institute Genome Sequencing Center for Infectious Disease"/>
            <person name="Wu L."/>
            <person name="Ma J."/>
        </authorList>
    </citation>
    <scope>NUCLEOTIDE SEQUENCE [LARGE SCALE GENOMIC DNA]</scope>
    <source>
        <strain evidence="2">NBRC 109341</strain>
    </source>
</reference>
<dbReference type="Proteomes" id="UP001156903">
    <property type="component" value="Unassembled WGS sequence"/>
</dbReference>
<evidence type="ECO:0000313" key="1">
    <source>
        <dbReference type="EMBL" id="GLS13604.1"/>
    </source>
</evidence>
<name>A0ABQ6C3N4_9BURK</name>
<proteinExistence type="predicted"/>
<gene>
    <name evidence="1" type="ORF">GCM10007935_10340</name>
</gene>
<accession>A0ABQ6C3N4</accession>
<evidence type="ECO:0008006" key="3">
    <source>
        <dbReference type="Google" id="ProtNLM"/>
    </source>
</evidence>
<evidence type="ECO:0000313" key="2">
    <source>
        <dbReference type="Proteomes" id="UP001156903"/>
    </source>
</evidence>
<keyword evidence="2" id="KW-1185">Reference proteome</keyword>
<sequence length="210" mass="22130">MRELFCQLAPEDDVYTGPVWAFDTTITPGVIVPPVRAVRAEQPEVPPGHQARWQGEGLPWLIEALPLPPEPPAPAPLTEAQALQLIDAQADAIVRAVIGDRAEEYRQAEAEATAWHASGHADSAPPSVAVWASVSGMDEVAACADILAQAATWRAALLQIRTARLTAKAAIRAGDDATAWADWAAFVGTISAALGITTPAPAEPLEEPAQ</sequence>
<organism evidence="1 2">
    <name type="scientific">Hydrogenophaga electricum</name>
    <dbReference type="NCBI Taxonomy" id="1230953"/>
    <lineage>
        <taxon>Bacteria</taxon>
        <taxon>Pseudomonadati</taxon>
        <taxon>Pseudomonadota</taxon>
        <taxon>Betaproteobacteria</taxon>
        <taxon>Burkholderiales</taxon>
        <taxon>Comamonadaceae</taxon>
        <taxon>Hydrogenophaga</taxon>
    </lineage>
</organism>
<protein>
    <recommendedName>
        <fullName evidence="3">DUF4376 domain-containing protein</fullName>
    </recommendedName>
</protein>